<feature type="transmembrane region" description="Helical" evidence="1">
    <location>
        <begin position="52"/>
        <end position="72"/>
    </location>
</feature>
<feature type="transmembrane region" description="Helical" evidence="1">
    <location>
        <begin position="20"/>
        <end position="40"/>
    </location>
</feature>
<dbReference type="EMBL" id="JAYXHS010000003">
    <property type="protein sequence ID" value="MEC5387319.1"/>
    <property type="molecule type" value="Genomic_DNA"/>
</dbReference>
<dbReference type="Proteomes" id="UP001331561">
    <property type="component" value="Unassembled WGS sequence"/>
</dbReference>
<feature type="transmembrane region" description="Helical" evidence="1">
    <location>
        <begin position="79"/>
        <end position="98"/>
    </location>
</feature>
<evidence type="ECO:0000256" key="1">
    <source>
        <dbReference type="SAM" id="Phobius"/>
    </source>
</evidence>
<evidence type="ECO:0000313" key="3">
    <source>
        <dbReference type="EMBL" id="MEC5387319.1"/>
    </source>
</evidence>
<name>A0ABU6K6R2_9RHOO</name>
<feature type="transmembrane region" description="Helical" evidence="1">
    <location>
        <begin position="156"/>
        <end position="175"/>
    </location>
</feature>
<keyword evidence="4" id="KW-1185">Reference proteome</keyword>
<evidence type="ECO:0000259" key="2">
    <source>
        <dbReference type="Pfam" id="PF00892"/>
    </source>
</evidence>
<accession>A0ABU6K6R2</accession>
<organism evidence="3 4">
    <name type="scientific">Uliginosibacterium silvisoli</name>
    <dbReference type="NCBI Taxonomy" id="3114758"/>
    <lineage>
        <taxon>Bacteria</taxon>
        <taxon>Pseudomonadati</taxon>
        <taxon>Pseudomonadota</taxon>
        <taxon>Betaproteobacteria</taxon>
        <taxon>Rhodocyclales</taxon>
        <taxon>Zoogloeaceae</taxon>
        <taxon>Uliginosibacterium</taxon>
    </lineage>
</organism>
<comment type="caution">
    <text evidence="3">The sequence shown here is derived from an EMBL/GenBank/DDBJ whole genome shotgun (WGS) entry which is preliminary data.</text>
</comment>
<keyword evidence="1" id="KW-1133">Transmembrane helix</keyword>
<gene>
    <name evidence="3" type="ORF">VVD49_16435</name>
</gene>
<dbReference type="PANTHER" id="PTHR22911">
    <property type="entry name" value="ACYL-MALONYL CONDENSING ENZYME-RELATED"/>
    <property type="match status" value="1"/>
</dbReference>
<feature type="domain" description="EamA" evidence="2">
    <location>
        <begin position="16"/>
        <end position="148"/>
    </location>
</feature>
<keyword evidence="1" id="KW-0472">Membrane</keyword>
<dbReference type="Gene3D" id="1.10.3730.20">
    <property type="match status" value="1"/>
</dbReference>
<proteinExistence type="predicted"/>
<protein>
    <submittedName>
        <fullName evidence="3">DMT family transporter</fullName>
    </submittedName>
</protein>
<dbReference type="InterPro" id="IPR037185">
    <property type="entry name" value="EmrE-like"/>
</dbReference>
<dbReference type="Pfam" id="PF00892">
    <property type="entry name" value="EamA"/>
    <property type="match status" value="2"/>
</dbReference>
<keyword evidence="1" id="KW-0812">Transmembrane</keyword>
<feature type="transmembrane region" description="Helical" evidence="1">
    <location>
        <begin position="131"/>
        <end position="150"/>
    </location>
</feature>
<dbReference type="PANTHER" id="PTHR22911:SF103">
    <property type="entry name" value="BLR2811 PROTEIN"/>
    <property type="match status" value="1"/>
</dbReference>
<feature type="transmembrane region" description="Helical" evidence="1">
    <location>
        <begin position="272"/>
        <end position="292"/>
    </location>
</feature>
<reference evidence="3 4" key="1">
    <citation type="submission" date="2024-01" db="EMBL/GenBank/DDBJ databases">
        <title>Uliginosibacterium soil sp. nov.</title>
        <authorList>
            <person name="Lv Y."/>
        </authorList>
    </citation>
    <scope>NUCLEOTIDE SEQUENCE [LARGE SCALE GENOMIC DNA]</scope>
    <source>
        <strain evidence="3 4">H3</strain>
    </source>
</reference>
<dbReference type="SUPFAM" id="SSF103481">
    <property type="entry name" value="Multidrug resistance efflux transporter EmrE"/>
    <property type="match status" value="2"/>
</dbReference>
<feature type="transmembrane region" description="Helical" evidence="1">
    <location>
        <begin position="246"/>
        <end position="266"/>
    </location>
</feature>
<sequence>MLRLLPSAGTPRVPLRGMLVYALALLFFSGMDAVSRYLALRHPVPQVAWLRYGVHLLLMTVIFGPSMGRTLLHTQRRALILLRSLCLFFITLFMMFALRRLPLAEATSILFVAPLLVVLLARPVLQERIGVVRWVAVLVGFSGVLLVVRPGGDLDAIGVGFALMTALAGTAYQLMTRILSHTENPIVMLYYSALVGTVLFGVSLPWFWFEAMPSLLDAVLYGSLGVLGFVGHLCFTLAYRDAPASLLAPVTYLQLVWAGLLGWLIFGQLPDGYTLLGMLIVAASGIVVAIAGRAQDDVAG</sequence>
<feature type="transmembrane region" description="Helical" evidence="1">
    <location>
        <begin position="104"/>
        <end position="124"/>
    </location>
</feature>
<dbReference type="RefSeq" id="WP_327600294.1">
    <property type="nucleotide sequence ID" value="NZ_JAYXHS010000003.1"/>
</dbReference>
<feature type="domain" description="EamA" evidence="2">
    <location>
        <begin position="157"/>
        <end position="287"/>
    </location>
</feature>
<evidence type="ECO:0000313" key="4">
    <source>
        <dbReference type="Proteomes" id="UP001331561"/>
    </source>
</evidence>
<feature type="transmembrane region" description="Helical" evidence="1">
    <location>
        <begin position="220"/>
        <end position="239"/>
    </location>
</feature>
<dbReference type="InterPro" id="IPR000620">
    <property type="entry name" value="EamA_dom"/>
</dbReference>
<feature type="transmembrane region" description="Helical" evidence="1">
    <location>
        <begin position="187"/>
        <end position="208"/>
    </location>
</feature>